<dbReference type="GO" id="GO:0016973">
    <property type="term" value="P:poly(A)+ mRNA export from nucleus"/>
    <property type="evidence" value="ECO:0007669"/>
    <property type="project" value="TreeGrafter"/>
</dbReference>
<comment type="subcellular location">
    <subcellularLocation>
        <location evidence="1">Nucleus</location>
    </subcellularLocation>
</comment>
<evidence type="ECO:0000256" key="2">
    <source>
        <dbReference type="ARBA" id="ARBA00009285"/>
    </source>
</evidence>
<evidence type="ECO:0000256" key="6">
    <source>
        <dbReference type="ARBA" id="ARBA00022737"/>
    </source>
</evidence>
<dbReference type="InterPro" id="IPR057125">
    <property type="entry name" value="NXF1/2/3/5-like_LRR"/>
</dbReference>
<protein>
    <recommendedName>
        <fullName evidence="10">mRNA export factor MEX67</fullName>
    </recommendedName>
</protein>
<evidence type="ECO:0000313" key="14">
    <source>
        <dbReference type="EMBL" id="QIW96411.1"/>
    </source>
</evidence>
<evidence type="ECO:0000256" key="11">
    <source>
        <dbReference type="SAM" id="MobiDB-lite"/>
    </source>
</evidence>
<dbReference type="Pfam" id="PF03943">
    <property type="entry name" value="TAP_C"/>
    <property type="match status" value="1"/>
</dbReference>
<evidence type="ECO:0000256" key="5">
    <source>
        <dbReference type="ARBA" id="ARBA00022614"/>
    </source>
</evidence>
<feature type="domain" description="TAP-C" evidence="13">
    <location>
        <begin position="580"/>
        <end position="633"/>
    </location>
</feature>
<dbReference type="AlphaFoldDB" id="A0A6H0XNS5"/>
<evidence type="ECO:0000259" key="12">
    <source>
        <dbReference type="PROSITE" id="PS50177"/>
    </source>
</evidence>
<comment type="similarity">
    <text evidence="2">Belongs to the NXF family.</text>
</comment>
<dbReference type="Pfam" id="PF24048">
    <property type="entry name" value="LRR_NXF1-5"/>
    <property type="match status" value="1"/>
</dbReference>
<keyword evidence="5" id="KW-0433">Leucine-rich repeat</keyword>
<keyword evidence="7" id="KW-0509">mRNA transport</keyword>
<evidence type="ECO:0000256" key="1">
    <source>
        <dbReference type="ARBA" id="ARBA00004123"/>
    </source>
</evidence>
<dbReference type="PROSITE" id="PS51281">
    <property type="entry name" value="TAP_C"/>
    <property type="match status" value="1"/>
</dbReference>
<evidence type="ECO:0000256" key="8">
    <source>
        <dbReference type="ARBA" id="ARBA00023242"/>
    </source>
</evidence>
<dbReference type="GO" id="GO:0003723">
    <property type="term" value="F:RNA binding"/>
    <property type="evidence" value="ECO:0007669"/>
    <property type="project" value="TreeGrafter"/>
</dbReference>
<keyword evidence="6" id="KW-0677">Repeat</keyword>
<keyword evidence="3" id="KW-0813">Transport</keyword>
<name>A0A6H0XNS5_9PEZI</name>
<dbReference type="Pfam" id="PF22602">
    <property type="entry name" value="NXF_NTF2"/>
    <property type="match status" value="1"/>
</dbReference>
<dbReference type="InterPro" id="IPR032710">
    <property type="entry name" value="NTF2-like_dom_sf"/>
</dbReference>
<dbReference type="Proteomes" id="UP000503462">
    <property type="component" value="Chromosome 1"/>
</dbReference>
<evidence type="ECO:0000256" key="4">
    <source>
        <dbReference type="ARBA" id="ARBA00022490"/>
    </source>
</evidence>
<dbReference type="InterPro" id="IPR002075">
    <property type="entry name" value="NTF2_dom"/>
</dbReference>
<dbReference type="CDD" id="cd14342">
    <property type="entry name" value="UBA_TAP-C"/>
    <property type="match status" value="1"/>
</dbReference>
<dbReference type="PROSITE" id="PS50177">
    <property type="entry name" value="NTF2_DOMAIN"/>
    <property type="match status" value="1"/>
</dbReference>
<keyword evidence="15" id="KW-1185">Reference proteome</keyword>
<evidence type="ECO:0000256" key="3">
    <source>
        <dbReference type="ARBA" id="ARBA00022448"/>
    </source>
</evidence>
<feature type="domain" description="NTF2" evidence="12">
    <location>
        <begin position="374"/>
        <end position="546"/>
    </location>
</feature>
<dbReference type="SMART" id="SM00804">
    <property type="entry name" value="TAP_C"/>
    <property type="match status" value="1"/>
</dbReference>
<dbReference type="Gene3D" id="1.10.8.10">
    <property type="entry name" value="DNA helicase RuvA subunit, C-terminal domain"/>
    <property type="match status" value="1"/>
</dbReference>
<evidence type="ECO:0000259" key="13">
    <source>
        <dbReference type="PROSITE" id="PS51281"/>
    </source>
</evidence>
<evidence type="ECO:0000256" key="9">
    <source>
        <dbReference type="ARBA" id="ARBA00055253"/>
    </source>
</evidence>
<reference evidence="14 15" key="1">
    <citation type="journal article" date="2016" name="Sci. Rep.">
        <title>Peltaster fructicola genome reveals evolution from an invasive phytopathogen to an ectophytic parasite.</title>
        <authorList>
            <person name="Xu C."/>
            <person name="Chen H."/>
            <person name="Gleason M.L."/>
            <person name="Xu J.R."/>
            <person name="Liu H."/>
            <person name="Zhang R."/>
            <person name="Sun G."/>
        </authorList>
    </citation>
    <scope>NUCLEOTIDE SEQUENCE [LARGE SCALE GENOMIC DNA]</scope>
    <source>
        <strain evidence="14 15">LNHT1506</strain>
    </source>
</reference>
<dbReference type="Gene3D" id="3.80.10.10">
    <property type="entry name" value="Ribonuclease Inhibitor"/>
    <property type="match status" value="1"/>
</dbReference>
<evidence type="ECO:0000256" key="7">
    <source>
        <dbReference type="ARBA" id="ARBA00022816"/>
    </source>
</evidence>
<dbReference type="PANTHER" id="PTHR10662">
    <property type="entry name" value="NUCLEAR RNA EXPORT FACTOR"/>
    <property type="match status" value="1"/>
</dbReference>
<feature type="region of interest" description="Disordered" evidence="11">
    <location>
        <begin position="1"/>
        <end position="32"/>
    </location>
</feature>
<accession>A0A6H0XNS5</accession>
<dbReference type="PROSITE" id="PS51450">
    <property type="entry name" value="LRR"/>
    <property type="match status" value="1"/>
</dbReference>
<dbReference type="InterPro" id="IPR030217">
    <property type="entry name" value="NXF_fam"/>
</dbReference>
<dbReference type="InterPro" id="IPR018222">
    <property type="entry name" value="Nuclear_transport_factor_2_euk"/>
</dbReference>
<dbReference type="InterPro" id="IPR009060">
    <property type="entry name" value="UBA-like_sf"/>
</dbReference>
<dbReference type="FunFam" id="3.80.10.10:FF:000296">
    <property type="entry name" value="mRNA export factor MEX67"/>
    <property type="match status" value="1"/>
</dbReference>
<dbReference type="GO" id="GO:0005634">
    <property type="term" value="C:nucleus"/>
    <property type="evidence" value="ECO:0007669"/>
    <property type="project" value="UniProtKB-SubCell"/>
</dbReference>
<dbReference type="InterPro" id="IPR001611">
    <property type="entry name" value="Leu-rich_rpt"/>
</dbReference>
<keyword evidence="4" id="KW-0963">Cytoplasm</keyword>
<organism evidence="14 15">
    <name type="scientific">Peltaster fructicola</name>
    <dbReference type="NCBI Taxonomy" id="286661"/>
    <lineage>
        <taxon>Eukaryota</taxon>
        <taxon>Fungi</taxon>
        <taxon>Dikarya</taxon>
        <taxon>Ascomycota</taxon>
        <taxon>Pezizomycotina</taxon>
        <taxon>Dothideomycetes</taxon>
        <taxon>Dothideomycetes incertae sedis</taxon>
        <taxon>Peltaster</taxon>
    </lineage>
</organism>
<dbReference type="Gene3D" id="3.10.450.50">
    <property type="match status" value="1"/>
</dbReference>
<dbReference type="OrthoDB" id="25872at2759"/>
<dbReference type="SUPFAM" id="SSF52058">
    <property type="entry name" value="L domain-like"/>
    <property type="match status" value="1"/>
</dbReference>
<dbReference type="SUPFAM" id="SSF54427">
    <property type="entry name" value="NTF2-like"/>
    <property type="match status" value="1"/>
</dbReference>
<dbReference type="InterPro" id="IPR005637">
    <property type="entry name" value="TAP_C_dom"/>
</dbReference>
<dbReference type="EMBL" id="CP051139">
    <property type="protein sequence ID" value="QIW96411.1"/>
    <property type="molecule type" value="Genomic_DNA"/>
</dbReference>
<dbReference type="PANTHER" id="PTHR10662:SF22">
    <property type="entry name" value="NUCLEAR RNA EXPORT FACTOR 1"/>
    <property type="match status" value="1"/>
</dbReference>
<dbReference type="SUPFAM" id="SSF46934">
    <property type="entry name" value="UBA-like"/>
    <property type="match status" value="1"/>
</dbReference>
<dbReference type="InterPro" id="IPR032675">
    <property type="entry name" value="LRR_dom_sf"/>
</dbReference>
<proteinExistence type="inferred from homology"/>
<dbReference type="FunFam" id="3.10.450.50:FF:000013">
    <property type="entry name" value="mRNA export factor mex67"/>
    <property type="match status" value="1"/>
</dbReference>
<gene>
    <name evidence="14" type="ORF">AMS68_001929</name>
</gene>
<evidence type="ECO:0000256" key="10">
    <source>
        <dbReference type="ARBA" id="ARBA00069694"/>
    </source>
</evidence>
<keyword evidence="8" id="KW-0539">Nucleus</keyword>
<sequence>MVSRGSTRQAPKGPAATRARLRKDKDGDLTMGVAVKGRGGIGKTAGRGGRAAAAQSAGKLAPSAQKAIMKHIGAGDITMREAKRIAPRGLVELKVGGWAKSKASTNPDGGVSSLISWLEKKASNKLGSRVRSVKVKKSHTDGDDLIISVAAEDMGAFLRVNGWVWAGTNVTVQRIGGEGESTSTQTAELKDMIKGVLDRRYNLDEKLLDLSALGQDPDLQAKAVFNQKSTTSKFFPAMMKILQDAFDTANDKDEAILSVSLANNDLSDLTFVTTLSATLPKLRNLDLSNNKFDNTEKLSRWRRRFAHLGHIIVSGNPLEQNEPDFVKTLSNWYPRLLMVNNIQVRTAEDVAKGFQVTDIPFPIRSAIFQDEGGIAENFIRTFFAGFDTDRNALVGLYYDAHSTFSVAINTAAPRDPAQPETTEKQEWDAYIKHSRNLRKITQVPARANRLLKGQAAIAEVFAAMPQSKHPDLAAENKKWMIEAHIQPGVPDALNSSANGVDGFMIVVHGEYDEIVLAKKKRSFDRTFILGPGGPHGVRIVSDVLNVRAYGGSQAFEPDNETQNVGGNESGPQLPDGLTVEIAQQMVIELQKQTMMTQSYAQDCLEQSAWNFDTALKTFQAVKATLPPDAFVQAV</sequence>
<comment type="function">
    <text evidence="9">Involved in the export of mRNA from the nucleus to the cytoplasm.</text>
</comment>
<evidence type="ECO:0000313" key="15">
    <source>
        <dbReference type="Proteomes" id="UP000503462"/>
    </source>
</evidence>